<feature type="coiled-coil region" evidence="1">
    <location>
        <begin position="52"/>
        <end position="82"/>
    </location>
</feature>
<evidence type="ECO:0000256" key="1">
    <source>
        <dbReference type="SAM" id="Coils"/>
    </source>
</evidence>
<reference evidence="2 3" key="1">
    <citation type="journal article" date="2014" name="ISME J.">
        <title>Candidatus Competibacter-lineage genomes retrieved from metagenomes reveal functional metabolic diversity.</title>
        <authorList>
            <person name="McIlroy S.J."/>
            <person name="Albertsen M."/>
            <person name="Andresen E.K."/>
            <person name="Saunders A.M."/>
            <person name="Kristiansen R."/>
            <person name="Stokholm-Bjerregaard M."/>
            <person name="Nielsen K.L."/>
            <person name="Nielsen P.H."/>
        </authorList>
    </citation>
    <scope>NUCLEOTIDE SEQUENCE [LARGE SCALE GENOMIC DNA]</scope>
    <source>
        <strain evidence="2 3">Run_B_J11</strain>
    </source>
</reference>
<dbReference type="Proteomes" id="UP000019184">
    <property type="component" value="Unassembled WGS sequence"/>
</dbReference>
<keyword evidence="3" id="KW-1185">Reference proteome</keyword>
<evidence type="ECO:0000313" key="3">
    <source>
        <dbReference type="Proteomes" id="UP000019184"/>
    </source>
</evidence>
<name>A0A7U7G8W6_9GAMM</name>
<accession>A0A7U7G8W6</accession>
<dbReference type="RefSeq" id="WP_154724739.1">
    <property type="nucleotide sequence ID" value="NZ_CBTK010000047.1"/>
</dbReference>
<evidence type="ECO:0000313" key="2">
    <source>
        <dbReference type="EMBL" id="CDH44003.1"/>
    </source>
</evidence>
<comment type="caution">
    <text evidence="2">The sequence shown here is derived from an EMBL/GenBank/DDBJ whole genome shotgun (WGS) entry which is preliminary data.</text>
</comment>
<sequence>MSRIRRAGVVVLTVALTPGCTLYQALVERISRPATPPQALPTTTPSTLEPKLDAMRERLGRMEQALAEVREQGRQRQQSEIQTQKAFSELRKGVWNTQVAVTDVQKQIRQVTAQQAALSVQLQNTASGSADFWAVDVPLGELPNGGSQRETRRIPTLVPDKAREILVYAQIATGYVKGGAHRFRISVQVEGERQAAFYLYAFGQPQPSWSYNSDNVWLPMPKNRELILQTEGAPFFGDWSSEVRIIAYR</sequence>
<dbReference type="EMBL" id="CBTK010000047">
    <property type="protein sequence ID" value="CDH44003.1"/>
    <property type="molecule type" value="Genomic_DNA"/>
</dbReference>
<dbReference type="AlphaFoldDB" id="A0A7U7G8W6"/>
<keyword evidence="1" id="KW-0175">Coiled coil</keyword>
<gene>
    <name evidence="2" type="ORF">BN874_1400062</name>
</gene>
<organism evidence="2 3">
    <name type="scientific">Candidatus Contendobacter odensis Run_B_J11</name>
    <dbReference type="NCBI Taxonomy" id="1400861"/>
    <lineage>
        <taxon>Bacteria</taxon>
        <taxon>Pseudomonadati</taxon>
        <taxon>Pseudomonadota</taxon>
        <taxon>Gammaproteobacteria</taxon>
        <taxon>Candidatus Competibacteraceae</taxon>
        <taxon>Candidatus Contendibacter</taxon>
    </lineage>
</organism>
<protein>
    <submittedName>
        <fullName evidence="2">Uncharacterized protein</fullName>
    </submittedName>
</protein>
<proteinExistence type="predicted"/>